<dbReference type="HOGENOM" id="CLU_3121689_0_0_6"/>
<name>V8RCD6_9PSED</name>
<dbReference type="Proteomes" id="UP000024771">
    <property type="component" value="Chromosome"/>
</dbReference>
<gene>
    <name evidence="1" type="ORF">PMO01_04410</name>
</gene>
<accession>V8RCD6</accession>
<comment type="caution">
    <text evidence="1">The sequence shown here is derived from an EMBL/GenBank/DDBJ whole genome shotgun (WGS) entry which is preliminary data.</text>
</comment>
<proteinExistence type="predicted"/>
<evidence type="ECO:0000313" key="1">
    <source>
        <dbReference type="EMBL" id="ETF09781.1"/>
    </source>
</evidence>
<dbReference type="PATRIC" id="fig|1395516.4.peg.902"/>
<dbReference type="AlphaFoldDB" id="V8RCD6"/>
<sequence>MRGGTLLAFIQEKPGSIAVGTATSHKLQAASFKRSTADLLWLWLWLWLAA</sequence>
<reference evidence="1" key="1">
    <citation type="journal article" date="2014" name="Genome Announc.">
        <title>Draft Genome Sequence of Pseudomonas moraviensis R28-S.</title>
        <authorList>
            <person name="Hunter S.S."/>
            <person name="Yano H."/>
            <person name="Loftie-Eaton W."/>
            <person name="Hughes J."/>
            <person name="De Gelder L."/>
            <person name="Stragier P."/>
            <person name="De Vos P."/>
            <person name="Settles M.L."/>
            <person name="Top E.M."/>
        </authorList>
    </citation>
    <scope>NUCLEOTIDE SEQUENCE [LARGE SCALE GENOMIC DNA]</scope>
    <source>
        <strain evidence="1">R28-S</strain>
    </source>
</reference>
<organism evidence="1">
    <name type="scientific">Pseudomonas moraviensis R28-S</name>
    <dbReference type="NCBI Taxonomy" id="1395516"/>
    <lineage>
        <taxon>Bacteria</taxon>
        <taxon>Pseudomonadati</taxon>
        <taxon>Pseudomonadota</taxon>
        <taxon>Gammaproteobacteria</taxon>
        <taxon>Pseudomonadales</taxon>
        <taxon>Pseudomonadaceae</taxon>
        <taxon>Pseudomonas</taxon>
    </lineage>
</organism>
<protein>
    <submittedName>
        <fullName evidence="1">Uncharacterized protein</fullName>
    </submittedName>
</protein>
<dbReference type="EMBL" id="AYMZ01000003">
    <property type="protein sequence ID" value="ETF09781.1"/>
    <property type="molecule type" value="Genomic_DNA"/>
</dbReference>